<protein>
    <submittedName>
        <fullName evidence="1">Uncharacterized protein</fullName>
    </submittedName>
</protein>
<gene>
    <name evidence="1" type="ORF">K504DRAFT_453669</name>
</gene>
<sequence>MQGDRGQQRVVATEKRQTSNLRNRKIASIAKRVNADRGTVITLRKKPYISAFKLLTLLLVSISRSCYKGRLYALERIPRRAKMYNLILRFRLKFLVVDLKEHLL</sequence>
<organism evidence="1 2">
    <name type="scientific">Pleomassaria siparia CBS 279.74</name>
    <dbReference type="NCBI Taxonomy" id="1314801"/>
    <lineage>
        <taxon>Eukaryota</taxon>
        <taxon>Fungi</taxon>
        <taxon>Dikarya</taxon>
        <taxon>Ascomycota</taxon>
        <taxon>Pezizomycotina</taxon>
        <taxon>Dothideomycetes</taxon>
        <taxon>Pleosporomycetidae</taxon>
        <taxon>Pleosporales</taxon>
        <taxon>Pleomassariaceae</taxon>
        <taxon>Pleomassaria</taxon>
    </lineage>
</organism>
<dbReference type="EMBL" id="MU005767">
    <property type="protein sequence ID" value="KAF2711891.1"/>
    <property type="molecule type" value="Genomic_DNA"/>
</dbReference>
<evidence type="ECO:0000313" key="2">
    <source>
        <dbReference type="Proteomes" id="UP000799428"/>
    </source>
</evidence>
<accession>A0A6G1KHK9</accession>
<keyword evidence="2" id="KW-1185">Reference proteome</keyword>
<evidence type="ECO:0000313" key="1">
    <source>
        <dbReference type="EMBL" id="KAF2711891.1"/>
    </source>
</evidence>
<proteinExistence type="predicted"/>
<name>A0A6G1KHK9_9PLEO</name>
<reference evidence="1" key="1">
    <citation type="journal article" date="2020" name="Stud. Mycol.">
        <title>101 Dothideomycetes genomes: a test case for predicting lifestyles and emergence of pathogens.</title>
        <authorList>
            <person name="Haridas S."/>
            <person name="Albert R."/>
            <person name="Binder M."/>
            <person name="Bloem J."/>
            <person name="Labutti K."/>
            <person name="Salamov A."/>
            <person name="Andreopoulos B."/>
            <person name="Baker S."/>
            <person name="Barry K."/>
            <person name="Bills G."/>
            <person name="Bluhm B."/>
            <person name="Cannon C."/>
            <person name="Castanera R."/>
            <person name="Culley D."/>
            <person name="Daum C."/>
            <person name="Ezra D."/>
            <person name="Gonzalez J."/>
            <person name="Henrissat B."/>
            <person name="Kuo A."/>
            <person name="Liang C."/>
            <person name="Lipzen A."/>
            <person name="Lutzoni F."/>
            <person name="Magnuson J."/>
            <person name="Mondo S."/>
            <person name="Nolan M."/>
            <person name="Ohm R."/>
            <person name="Pangilinan J."/>
            <person name="Park H.-J."/>
            <person name="Ramirez L."/>
            <person name="Alfaro M."/>
            <person name="Sun H."/>
            <person name="Tritt A."/>
            <person name="Yoshinaga Y."/>
            <person name="Zwiers L.-H."/>
            <person name="Turgeon B."/>
            <person name="Goodwin S."/>
            <person name="Spatafora J."/>
            <person name="Crous P."/>
            <person name="Grigoriev I."/>
        </authorList>
    </citation>
    <scope>NUCLEOTIDE SEQUENCE</scope>
    <source>
        <strain evidence="1">CBS 279.74</strain>
    </source>
</reference>
<dbReference type="AlphaFoldDB" id="A0A6G1KHK9"/>
<dbReference type="Proteomes" id="UP000799428">
    <property type="component" value="Unassembled WGS sequence"/>
</dbReference>